<dbReference type="AlphaFoldDB" id="A0A2N3YMG6"/>
<accession>A0A2N3YMG6</accession>
<name>A0A2N3YMG6_9MICO</name>
<sequence length="375" mass="39468">MADTLVVIYPGRLPVAGGRGAFVTKRLEGVREYVRHWPGEVVLVAPPAPWSDAAPGSEPLPLDEVGLDVEVTDDPGAAVRRRAPRVVLAPLKPEAAALLGAAPLVLVSDYAGPVRWQNARSDGTPAWRLPQVGLGLLRLERRLRTLAAAADGLQCNGPHTYARQARWSSRPHLFHDTRATDADVAAALAGPPAAPGPLRLAFSGRWVPQKGVLDALAVHAELVRGGVDAHLTVFGGGELEPEVRARAGAGAGVTVAGRVPFRSAWVPRVRDDVDVMVLPHHQGDSASTFLESMSCGTPVAGYDTVYWSALQRRTGGGWVGPARAPSALAELVAGLAADPGAVLAARRRGLTWAAEHTVEKEFAGRVGHLREVAGV</sequence>
<proteinExistence type="predicted"/>
<comment type="caution">
    <text evidence="1">The sequence shown here is derived from an EMBL/GenBank/DDBJ whole genome shotgun (WGS) entry which is preliminary data.</text>
</comment>
<dbReference type="RefSeq" id="WP_101396370.1">
    <property type="nucleotide sequence ID" value="NZ_PJNE01000001.1"/>
</dbReference>
<dbReference type="Pfam" id="PF13692">
    <property type="entry name" value="Glyco_trans_1_4"/>
    <property type="match status" value="1"/>
</dbReference>
<reference evidence="1 2" key="1">
    <citation type="submission" date="2017-12" db="EMBL/GenBank/DDBJ databases">
        <title>Sequencing the genomes of 1000 Actinobacteria strains.</title>
        <authorList>
            <person name="Klenk H.-P."/>
        </authorList>
    </citation>
    <scope>NUCLEOTIDE SEQUENCE [LARGE SCALE GENOMIC DNA]</scope>
    <source>
        <strain evidence="1 2">DSM 12806</strain>
    </source>
</reference>
<organism evidence="1 2">
    <name type="scientific">Phycicoccus duodecadis</name>
    <dbReference type="NCBI Taxonomy" id="173053"/>
    <lineage>
        <taxon>Bacteria</taxon>
        <taxon>Bacillati</taxon>
        <taxon>Actinomycetota</taxon>
        <taxon>Actinomycetes</taxon>
        <taxon>Micrococcales</taxon>
        <taxon>Intrasporangiaceae</taxon>
        <taxon>Phycicoccus</taxon>
    </lineage>
</organism>
<dbReference type="EMBL" id="PJNE01000001">
    <property type="protein sequence ID" value="PKW27998.1"/>
    <property type="molecule type" value="Genomic_DNA"/>
</dbReference>
<keyword evidence="1" id="KW-0808">Transferase</keyword>
<evidence type="ECO:0000313" key="1">
    <source>
        <dbReference type="EMBL" id="PKW27998.1"/>
    </source>
</evidence>
<keyword evidence="2" id="KW-1185">Reference proteome</keyword>
<dbReference type="GO" id="GO:0016740">
    <property type="term" value="F:transferase activity"/>
    <property type="evidence" value="ECO:0007669"/>
    <property type="project" value="UniProtKB-KW"/>
</dbReference>
<dbReference type="OrthoDB" id="506201at2"/>
<gene>
    <name evidence="1" type="ORF">ATL31_2851</name>
</gene>
<protein>
    <submittedName>
        <fullName evidence="1">Glycosyltransferase involved in cell wall biosynthesis</fullName>
    </submittedName>
</protein>
<dbReference type="Proteomes" id="UP000233781">
    <property type="component" value="Unassembled WGS sequence"/>
</dbReference>
<evidence type="ECO:0000313" key="2">
    <source>
        <dbReference type="Proteomes" id="UP000233781"/>
    </source>
</evidence>
<dbReference type="SUPFAM" id="SSF53756">
    <property type="entry name" value="UDP-Glycosyltransferase/glycogen phosphorylase"/>
    <property type="match status" value="1"/>
</dbReference>
<dbReference type="Gene3D" id="3.40.50.2000">
    <property type="entry name" value="Glycogen Phosphorylase B"/>
    <property type="match status" value="1"/>
</dbReference>